<dbReference type="SMART" id="SM00338">
    <property type="entry name" value="BRLZ"/>
    <property type="match status" value="1"/>
</dbReference>
<dbReference type="OrthoDB" id="295274at2759"/>
<evidence type="ECO:0000256" key="5">
    <source>
        <dbReference type="ARBA" id="ARBA00023163"/>
    </source>
</evidence>
<dbReference type="EMBL" id="QKYT01000013">
    <property type="protein sequence ID" value="RIA98626.1"/>
    <property type="molecule type" value="Genomic_DNA"/>
</dbReference>
<dbReference type="Proteomes" id="UP000265703">
    <property type="component" value="Unassembled WGS sequence"/>
</dbReference>
<dbReference type="GO" id="GO:0003677">
    <property type="term" value="F:DNA binding"/>
    <property type="evidence" value="ECO:0007669"/>
    <property type="project" value="UniProtKB-KW"/>
</dbReference>
<reference evidence="10 11" key="1">
    <citation type="submission" date="2018-06" db="EMBL/GenBank/DDBJ databases">
        <title>Comparative genomics reveals the genomic features of Rhizophagus irregularis, R. cerebriforme, R. diaphanum and Gigaspora rosea, and their symbiotic lifestyle signature.</title>
        <authorList>
            <person name="Morin E."/>
            <person name="San Clemente H."/>
            <person name="Chen E.C.H."/>
            <person name="De La Providencia I."/>
            <person name="Hainaut M."/>
            <person name="Kuo A."/>
            <person name="Kohler A."/>
            <person name="Murat C."/>
            <person name="Tang N."/>
            <person name="Roy S."/>
            <person name="Loubradou J."/>
            <person name="Henrissat B."/>
            <person name="Grigoriev I.V."/>
            <person name="Corradi N."/>
            <person name="Roux C."/>
            <person name="Martin F.M."/>
        </authorList>
    </citation>
    <scope>NUCLEOTIDE SEQUENCE [LARGE SCALE GENOMIC DNA]</scope>
    <source>
        <strain evidence="10 11">DAOM 227022</strain>
    </source>
</reference>
<dbReference type="PANTHER" id="PTHR47416:SF8">
    <property type="entry name" value="BASIC-LEUCINE ZIPPER TRANSCRIPTION FACTOR E-RELATED"/>
    <property type="match status" value="1"/>
</dbReference>
<accession>A0A397TNZ5</accession>
<evidence type="ECO:0000256" key="8">
    <source>
        <dbReference type="SAM" id="MobiDB-lite"/>
    </source>
</evidence>
<name>A0A397TNZ5_9GLOM</name>
<dbReference type="GO" id="GO:0005634">
    <property type="term" value="C:nucleus"/>
    <property type="evidence" value="ECO:0007669"/>
    <property type="project" value="UniProtKB-SubCell"/>
</dbReference>
<dbReference type="AlphaFoldDB" id="A0A397TNZ5"/>
<feature type="coiled-coil region" evidence="7">
    <location>
        <begin position="138"/>
        <end position="203"/>
    </location>
</feature>
<dbReference type="PANTHER" id="PTHR47416">
    <property type="entry name" value="BASIC-LEUCINE ZIPPER TRANSCRIPTION FACTOR F-RELATED"/>
    <property type="match status" value="1"/>
</dbReference>
<comment type="subcellular location">
    <subcellularLocation>
        <location evidence="1">Nucleus</location>
    </subcellularLocation>
</comment>
<evidence type="ECO:0000256" key="1">
    <source>
        <dbReference type="ARBA" id="ARBA00004123"/>
    </source>
</evidence>
<dbReference type="GO" id="GO:0003700">
    <property type="term" value="F:DNA-binding transcription factor activity"/>
    <property type="evidence" value="ECO:0007669"/>
    <property type="project" value="InterPro"/>
</dbReference>
<dbReference type="PROSITE" id="PS50217">
    <property type="entry name" value="BZIP"/>
    <property type="match status" value="1"/>
</dbReference>
<evidence type="ECO:0000256" key="6">
    <source>
        <dbReference type="ARBA" id="ARBA00023242"/>
    </source>
</evidence>
<evidence type="ECO:0000259" key="9">
    <source>
        <dbReference type="PROSITE" id="PS50217"/>
    </source>
</evidence>
<keyword evidence="6" id="KW-0539">Nucleus</keyword>
<evidence type="ECO:0000256" key="3">
    <source>
        <dbReference type="ARBA" id="ARBA00023015"/>
    </source>
</evidence>
<comment type="similarity">
    <text evidence="2">Belongs to the bZIP family.</text>
</comment>
<gene>
    <name evidence="10" type="ORF">C1645_749399</name>
</gene>
<feature type="compositionally biased region" description="Polar residues" evidence="8">
    <location>
        <begin position="104"/>
        <end position="117"/>
    </location>
</feature>
<evidence type="ECO:0000313" key="10">
    <source>
        <dbReference type="EMBL" id="RIA98626.1"/>
    </source>
</evidence>
<dbReference type="Pfam" id="PF00170">
    <property type="entry name" value="bZIP_1"/>
    <property type="match status" value="1"/>
</dbReference>
<keyword evidence="11" id="KW-1185">Reference proteome</keyword>
<dbReference type="InterPro" id="IPR004827">
    <property type="entry name" value="bZIP"/>
</dbReference>
<evidence type="ECO:0000256" key="4">
    <source>
        <dbReference type="ARBA" id="ARBA00023125"/>
    </source>
</evidence>
<feature type="domain" description="BZIP" evidence="9">
    <location>
        <begin position="120"/>
        <end position="174"/>
    </location>
</feature>
<keyword evidence="4" id="KW-0238">DNA-binding</keyword>
<dbReference type="PROSITE" id="PS00036">
    <property type="entry name" value="BZIP_BASIC"/>
    <property type="match status" value="1"/>
</dbReference>
<sequence length="216" mass="24281">MTTIQNHSRELLLLMLIVKVTPNKQIESNLKATDPTAIAANAAAILSSVPSSVAQNVVVAPLISNQQNAMNDLSPTLRSNMEEFLSNAAATAQSQAPTQAQPQDSSGNKRAVSTRNLTNDERRQRRLLRNRVAAKECRRKKKAYVADLEEKVTRLEEENNRLNKEIDELNTKLSLNILKLEENARLHKEIEELKAKLHTTQQHNVQNEIESRSDMN</sequence>
<feature type="region of interest" description="Disordered" evidence="8">
    <location>
        <begin position="88"/>
        <end position="128"/>
    </location>
</feature>
<proteinExistence type="inferred from homology"/>
<organism evidence="10 11">
    <name type="scientific">Glomus cerebriforme</name>
    <dbReference type="NCBI Taxonomy" id="658196"/>
    <lineage>
        <taxon>Eukaryota</taxon>
        <taxon>Fungi</taxon>
        <taxon>Fungi incertae sedis</taxon>
        <taxon>Mucoromycota</taxon>
        <taxon>Glomeromycotina</taxon>
        <taxon>Glomeromycetes</taxon>
        <taxon>Glomerales</taxon>
        <taxon>Glomeraceae</taxon>
        <taxon>Glomus</taxon>
    </lineage>
</organism>
<dbReference type="STRING" id="658196.A0A397TNZ5"/>
<keyword evidence="7" id="KW-0175">Coiled coil</keyword>
<evidence type="ECO:0000256" key="2">
    <source>
        <dbReference type="ARBA" id="ARBA00007163"/>
    </source>
</evidence>
<dbReference type="Gene3D" id="1.20.5.170">
    <property type="match status" value="1"/>
</dbReference>
<feature type="compositionally biased region" description="Low complexity" evidence="8">
    <location>
        <begin position="88"/>
        <end position="103"/>
    </location>
</feature>
<dbReference type="SUPFAM" id="SSF57959">
    <property type="entry name" value="Leucine zipper domain"/>
    <property type="match status" value="1"/>
</dbReference>
<comment type="caution">
    <text evidence="10">The sequence shown here is derived from an EMBL/GenBank/DDBJ whole genome shotgun (WGS) entry which is preliminary data.</text>
</comment>
<dbReference type="InterPro" id="IPR046347">
    <property type="entry name" value="bZIP_sf"/>
</dbReference>
<dbReference type="PRINTS" id="PR00041">
    <property type="entry name" value="LEUZIPPRCREB"/>
</dbReference>
<protein>
    <recommendedName>
        <fullName evidence="9">BZIP domain-containing protein</fullName>
    </recommendedName>
</protein>
<keyword evidence="3" id="KW-0805">Transcription regulation</keyword>
<evidence type="ECO:0000256" key="7">
    <source>
        <dbReference type="SAM" id="Coils"/>
    </source>
</evidence>
<keyword evidence="5" id="KW-0804">Transcription</keyword>
<evidence type="ECO:0000313" key="11">
    <source>
        <dbReference type="Proteomes" id="UP000265703"/>
    </source>
</evidence>